<sequence>MSDDEIDELYDQIADIEVDETVDADGEGRDLTERGKTAEGIVTAIGNELYRPDGEPDMDEDDE</sequence>
<proteinExistence type="predicted"/>
<accession>A0A8S5NG57</accession>
<name>A0A8S5NG57_9CAUD</name>
<protein>
    <submittedName>
        <fullName evidence="1">Uncharacterized protein</fullName>
    </submittedName>
</protein>
<evidence type="ECO:0000313" key="1">
    <source>
        <dbReference type="EMBL" id="DAD93813.1"/>
    </source>
</evidence>
<organism evidence="1">
    <name type="scientific">Myoviridae sp. ctcwu24</name>
    <dbReference type="NCBI Taxonomy" id="2826670"/>
    <lineage>
        <taxon>Viruses</taxon>
        <taxon>Duplodnaviria</taxon>
        <taxon>Heunggongvirae</taxon>
        <taxon>Uroviricota</taxon>
        <taxon>Caudoviricetes</taxon>
    </lineage>
</organism>
<dbReference type="EMBL" id="BK015167">
    <property type="protein sequence ID" value="DAD93813.1"/>
    <property type="molecule type" value="Genomic_DNA"/>
</dbReference>
<reference evidence="1" key="1">
    <citation type="journal article" date="2021" name="Proc. Natl. Acad. Sci. U.S.A.">
        <title>A Catalog of Tens of Thousands of Viruses from Human Metagenomes Reveals Hidden Associations with Chronic Diseases.</title>
        <authorList>
            <person name="Tisza M.J."/>
            <person name="Buck C.B."/>
        </authorList>
    </citation>
    <scope>NUCLEOTIDE SEQUENCE</scope>
    <source>
        <strain evidence="1">Ctcwu24</strain>
    </source>
</reference>